<keyword evidence="3" id="KW-0378">Hydrolase</keyword>
<sequence length="374" mass="39404">MRAQTKALAAALAAALAFTGLQPAAAADASALVGLEEAEYAIDSDNDGLPDDWETEGVVFPDGTELALPEWGVDPHRPDLFLQLNWMEDHNGRSFAPSAQALQDIVKLFDDHGIALHIDAGETYTNIPNYTEFHGGETVGYSQYYFADQITGVRLLQDIDTHLGDRSNVFRLGIIGDQIAPGDYTTGVALVGDSAFFVANNGQITTDEQLRNAILHEFGHTLGLRHSGSADVTRKLPRSQATPAEYLSVMNYDHEFTHFNYSEEAYIAEGPNGPVEVPADWDSLVLDTPRIGHDALELGARTVSHGAAPAVAASQAQASQAATATPAKDSPAEAAPAKAADVNVAAIVGSVVAALAVLGIAGAGFAAMNGLLPF</sequence>
<keyword evidence="1" id="KW-1133">Transmembrane helix</keyword>
<keyword evidence="3" id="KW-0645">Protease</keyword>
<evidence type="ECO:0000256" key="1">
    <source>
        <dbReference type="SAM" id="Phobius"/>
    </source>
</evidence>
<keyword evidence="2" id="KW-0732">Signal</keyword>
<evidence type="ECO:0000313" key="3">
    <source>
        <dbReference type="EMBL" id="MCZ9290936.1"/>
    </source>
</evidence>
<name>A0ABT4R5V6_9CORY</name>
<comment type="caution">
    <text evidence="3">The sequence shown here is derived from an EMBL/GenBank/DDBJ whole genome shotgun (WGS) entry which is preliminary data.</text>
</comment>
<feature type="transmembrane region" description="Helical" evidence="1">
    <location>
        <begin position="344"/>
        <end position="368"/>
    </location>
</feature>
<feature type="chain" id="PRO_5047491211" evidence="2">
    <location>
        <begin position="27"/>
        <end position="374"/>
    </location>
</feature>
<dbReference type="InterPro" id="IPR024079">
    <property type="entry name" value="MetalloPept_cat_dom_sf"/>
</dbReference>
<accession>A0ABT4R5V6</accession>
<dbReference type="RefSeq" id="WP_269951722.1">
    <property type="nucleotide sequence ID" value="NZ_JAKMUR010000002.1"/>
</dbReference>
<dbReference type="EC" id="3.4.24.-" evidence="3"/>
<reference evidence="3" key="1">
    <citation type="submission" date="2022-02" db="EMBL/GenBank/DDBJ databases">
        <title>Corynebacterium sp. from urogenital microbiome.</title>
        <authorList>
            <person name="Cappelli E.A."/>
            <person name="Ribeiro T.G."/>
            <person name="Peixe L."/>
        </authorList>
    </citation>
    <scope>NUCLEOTIDE SEQUENCE</scope>
    <source>
        <strain evidence="3">C8Ua_144</strain>
    </source>
</reference>
<gene>
    <name evidence="3" type="ORF">L8U61_02145</name>
</gene>
<keyword evidence="1" id="KW-0472">Membrane</keyword>
<organism evidence="3 4">
    <name type="scientific">Corynebacterium lehmanniae</name>
    <dbReference type="NCBI Taxonomy" id="2913497"/>
    <lineage>
        <taxon>Bacteria</taxon>
        <taxon>Bacillati</taxon>
        <taxon>Actinomycetota</taxon>
        <taxon>Actinomycetes</taxon>
        <taxon>Mycobacteriales</taxon>
        <taxon>Corynebacteriaceae</taxon>
        <taxon>Corynebacterium</taxon>
    </lineage>
</organism>
<feature type="signal peptide" evidence="2">
    <location>
        <begin position="1"/>
        <end position="26"/>
    </location>
</feature>
<dbReference type="GO" id="GO:0008237">
    <property type="term" value="F:metallopeptidase activity"/>
    <property type="evidence" value="ECO:0007669"/>
    <property type="project" value="UniProtKB-KW"/>
</dbReference>
<dbReference type="SUPFAM" id="SSF55486">
    <property type="entry name" value="Metalloproteases ('zincins'), catalytic domain"/>
    <property type="match status" value="1"/>
</dbReference>
<protein>
    <submittedName>
        <fullName evidence="3">Matrixin family metalloprotease</fullName>
        <ecNumber evidence="3">3.4.24.-</ecNumber>
    </submittedName>
</protein>
<dbReference type="EMBL" id="JAKMUR010000002">
    <property type="protein sequence ID" value="MCZ9290936.1"/>
    <property type="molecule type" value="Genomic_DNA"/>
</dbReference>
<evidence type="ECO:0000256" key="2">
    <source>
        <dbReference type="SAM" id="SignalP"/>
    </source>
</evidence>
<keyword evidence="4" id="KW-1185">Reference proteome</keyword>
<keyword evidence="1" id="KW-0812">Transmembrane</keyword>
<dbReference type="Gene3D" id="3.40.390.10">
    <property type="entry name" value="Collagenase (Catalytic Domain)"/>
    <property type="match status" value="1"/>
</dbReference>
<evidence type="ECO:0000313" key="4">
    <source>
        <dbReference type="Proteomes" id="UP001146453"/>
    </source>
</evidence>
<keyword evidence="3" id="KW-0482">Metalloprotease</keyword>
<proteinExistence type="predicted"/>
<dbReference type="Proteomes" id="UP001146453">
    <property type="component" value="Unassembled WGS sequence"/>
</dbReference>